<reference evidence="1" key="1">
    <citation type="submission" date="2021-02" db="EMBL/GenBank/DDBJ databases">
        <authorList>
            <person name="Nowell W R."/>
        </authorList>
    </citation>
    <scope>NUCLEOTIDE SEQUENCE</scope>
</reference>
<feature type="non-terminal residue" evidence="1">
    <location>
        <position position="19"/>
    </location>
</feature>
<dbReference type="EMBL" id="CAJNOT010008037">
    <property type="protein sequence ID" value="CAF1514371.1"/>
    <property type="molecule type" value="Genomic_DNA"/>
</dbReference>
<name>A0A815UIG8_9BILA</name>
<organism evidence="1 2">
    <name type="scientific">Rotaria sordida</name>
    <dbReference type="NCBI Taxonomy" id="392033"/>
    <lineage>
        <taxon>Eukaryota</taxon>
        <taxon>Metazoa</taxon>
        <taxon>Spiralia</taxon>
        <taxon>Gnathifera</taxon>
        <taxon>Rotifera</taxon>
        <taxon>Eurotatoria</taxon>
        <taxon>Bdelloidea</taxon>
        <taxon>Philodinida</taxon>
        <taxon>Philodinidae</taxon>
        <taxon>Rotaria</taxon>
    </lineage>
</organism>
<accession>A0A815UIG8</accession>
<dbReference type="AlphaFoldDB" id="A0A815UIG8"/>
<evidence type="ECO:0000313" key="2">
    <source>
        <dbReference type="Proteomes" id="UP000663864"/>
    </source>
</evidence>
<proteinExistence type="predicted"/>
<evidence type="ECO:0000313" key="1">
    <source>
        <dbReference type="EMBL" id="CAF1514371.1"/>
    </source>
</evidence>
<sequence length="19" mass="2287">MKTDDEETMQDNQDENDQT</sequence>
<comment type="caution">
    <text evidence="1">The sequence shown here is derived from an EMBL/GenBank/DDBJ whole genome shotgun (WGS) entry which is preliminary data.</text>
</comment>
<protein>
    <submittedName>
        <fullName evidence="1">Uncharacterized protein</fullName>
    </submittedName>
</protein>
<dbReference type="Proteomes" id="UP000663864">
    <property type="component" value="Unassembled WGS sequence"/>
</dbReference>
<gene>
    <name evidence="1" type="ORF">ZHD862_LOCUS38071</name>
</gene>